<evidence type="ECO:0000313" key="3">
    <source>
        <dbReference type="Proteomes" id="UP000315369"/>
    </source>
</evidence>
<dbReference type="Proteomes" id="UP000315369">
    <property type="component" value="Unassembled WGS sequence"/>
</dbReference>
<dbReference type="Pfam" id="PF13924">
    <property type="entry name" value="Lipocalin_5"/>
    <property type="match status" value="1"/>
</dbReference>
<comment type="caution">
    <text evidence="2">The sequence shown here is derived from an EMBL/GenBank/DDBJ whole genome shotgun (WGS) entry which is preliminary data.</text>
</comment>
<sequence length="148" mass="16486">MLKDGLVGTWQLVSLASLLPDGSRAHPFGHQFLGMLMYDKHGNMSVQLMRGDRARFQSADLLGSQEKEAKAALDGAAVYFGTYEVDEETDTVSHHIQGSLFPNWMGTVQRRKAVLDGHRLFLRTEPLAFGGRQAVVVLEWRRLTPSST</sequence>
<feature type="domain" description="Lipocalin-like" evidence="1">
    <location>
        <begin position="7"/>
        <end position="142"/>
    </location>
</feature>
<dbReference type="EMBL" id="VIFM01000017">
    <property type="protein sequence ID" value="TQF16793.1"/>
    <property type="molecule type" value="Genomic_DNA"/>
</dbReference>
<dbReference type="OrthoDB" id="118834at2"/>
<keyword evidence="3" id="KW-1185">Reference proteome</keyword>
<evidence type="ECO:0000259" key="1">
    <source>
        <dbReference type="Pfam" id="PF13924"/>
    </source>
</evidence>
<gene>
    <name evidence="2" type="ORF">FJV41_06465</name>
</gene>
<evidence type="ECO:0000313" key="2">
    <source>
        <dbReference type="EMBL" id="TQF16793.1"/>
    </source>
</evidence>
<accession>A0A540X6C4</accession>
<proteinExistence type="predicted"/>
<dbReference type="AlphaFoldDB" id="A0A540X6C4"/>
<dbReference type="RefSeq" id="WP_141641530.1">
    <property type="nucleotide sequence ID" value="NZ_VIFM01000017.1"/>
</dbReference>
<dbReference type="InterPro" id="IPR024311">
    <property type="entry name" value="Lipocalin-like"/>
</dbReference>
<protein>
    <submittedName>
        <fullName evidence="2">Lipocalin-like domain-containing protein</fullName>
    </submittedName>
</protein>
<organism evidence="2 3">
    <name type="scientific">Myxococcus llanfairpwllgwyngyllgogerychwyrndrobwllllantysiliogogogochensis</name>
    <dbReference type="NCBI Taxonomy" id="2590453"/>
    <lineage>
        <taxon>Bacteria</taxon>
        <taxon>Pseudomonadati</taxon>
        <taxon>Myxococcota</taxon>
        <taxon>Myxococcia</taxon>
        <taxon>Myxococcales</taxon>
        <taxon>Cystobacterineae</taxon>
        <taxon>Myxococcaceae</taxon>
        <taxon>Myxococcus</taxon>
    </lineage>
</organism>
<name>A0A540X6C4_9BACT</name>
<reference evidence="2 3" key="1">
    <citation type="submission" date="2019-06" db="EMBL/GenBank/DDBJ databases">
        <authorList>
            <person name="Livingstone P."/>
            <person name="Whitworth D."/>
        </authorList>
    </citation>
    <scope>NUCLEOTIDE SEQUENCE [LARGE SCALE GENOMIC DNA]</scope>
    <source>
        <strain evidence="2 3">AM401</strain>
    </source>
</reference>